<gene>
    <name evidence="3" type="primary">Proser2</name>
    <name evidence="3" type="ORF">AOXY_G9967</name>
</gene>
<dbReference type="AlphaFoldDB" id="A0AAD8DFZ8"/>
<organism evidence="3 4">
    <name type="scientific">Acipenser oxyrinchus oxyrinchus</name>
    <dbReference type="NCBI Taxonomy" id="40147"/>
    <lineage>
        <taxon>Eukaryota</taxon>
        <taxon>Metazoa</taxon>
        <taxon>Chordata</taxon>
        <taxon>Craniata</taxon>
        <taxon>Vertebrata</taxon>
        <taxon>Euteleostomi</taxon>
        <taxon>Actinopterygii</taxon>
        <taxon>Chondrostei</taxon>
        <taxon>Acipenseriformes</taxon>
        <taxon>Acipenseridae</taxon>
        <taxon>Acipenser</taxon>
    </lineage>
</organism>
<feature type="compositionally biased region" description="Basic and acidic residues" evidence="2">
    <location>
        <begin position="222"/>
        <end position="233"/>
    </location>
</feature>
<evidence type="ECO:0000256" key="2">
    <source>
        <dbReference type="SAM" id="MobiDB-lite"/>
    </source>
</evidence>
<keyword evidence="4" id="KW-1185">Reference proteome</keyword>
<evidence type="ECO:0000313" key="3">
    <source>
        <dbReference type="EMBL" id="KAK1169043.1"/>
    </source>
</evidence>
<comment type="caution">
    <text evidence="3">The sequence shown here is derived from an EMBL/GenBank/DDBJ whole genome shotgun (WGS) entry which is preliminary data.</text>
</comment>
<reference evidence="3" key="1">
    <citation type="submission" date="2022-02" db="EMBL/GenBank/DDBJ databases">
        <title>Atlantic sturgeon de novo genome assembly.</title>
        <authorList>
            <person name="Stock M."/>
            <person name="Klopp C."/>
            <person name="Guiguen Y."/>
            <person name="Cabau C."/>
            <person name="Parinello H."/>
            <person name="Santidrian Yebra-Pimentel E."/>
            <person name="Kuhl H."/>
            <person name="Dirks R.P."/>
            <person name="Guessner J."/>
            <person name="Wuertz S."/>
            <person name="Du K."/>
            <person name="Schartl M."/>
        </authorList>
    </citation>
    <scope>NUCLEOTIDE SEQUENCE</scope>
    <source>
        <strain evidence="3">STURGEONOMICS-FGT-2020</strain>
        <tissue evidence="3">Whole blood</tissue>
    </source>
</reference>
<feature type="compositionally biased region" description="Basic and acidic residues" evidence="2">
    <location>
        <begin position="576"/>
        <end position="586"/>
    </location>
</feature>
<proteinExistence type="predicted"/>
<name>A0AAD8DFZ8_ACIOX</name>
<dbReference type="EMBL" id="JAGXEW010000008">
    <property type="protein sequence ID" value="KAK1169043.1"/>
    <property type="molecule type" value="Genomic_DNA"/>
</dbReference>
<keyword evidence="1" id="KW-0597">Phosphoprotein</keyword>
<feature type="region of interest" description="Disordered" evidence="2">
    <location>
        <begin position="338"/>
        <end position="391"/>
    </location>
</feature>
<sequence length="592" mass="64893">MPRQYIDSNSETMEYQIAPKSRLHFDMNGSHDGVRTKSLSRSSTLEDDALKSLTHEEKECLMFFEETIDSLESSLEKQDLSSGDSTPVNVRSTLTFIEERAPSPKEEIIDLVQINPEQAEYRNTINHSPLPVGKIYTKQQDEFKLKQEIAENYHPLDYYPPPPPMVTSPKWDRPLPATLTDQSQHSFAYFHPIGSIPTPVVIAQKIAERKAGNGHTSPTLILDERRRSFESDKSPPLSAENSGRLGTVPKPGRFPSNIIIMGSGKEYNQTISKASVNVQERKVQMLANLTGAPHFSPEPEETTVRKAPNRSLSFRDPALEQTRIEALSKLGLVKEKTLTDHHRQTGNRSVVVYPSQVPSSKTETLSNGPQNDQNIAKKGASTDHHGMSGYKSIVVNPGQVLSSKTQTVSNAPQSDYSSAKKGASASLYAQSDYKSKIVKPSQASPSKTEALSDGPPSDQNIAKKGASADHHGVIGYKSMVVPPSYSPSINTEITSNAPQNSDSSAETGALPAYSRMKSVTFGPNARSTGMFSHHNGSKSFSGNKNRSQDIKRTCSIPKTSGFRPQGVTVQFSGRGSTDESRREALRKLGLLK</sequence>
<feature type="region of interest" description="Disordered" evidence="2">
    <location>
        <begin position="433"/>
        <end position="467"/>
    </location>
</feature>
<feature type="compositionally biased region" description="Low complexity" evidence="2">
    <location>
        <begin position="349"/>
        <end position="360"/>
    </location>
</feature>
<feature type="region of interest" description="Disordered" evidence="2">
    <location>
        <begin position="524"/>
        <end position="592"/>
    </location>
</feature>
<feature type="region of interest" description="Disordered" evidence="2">
    <location>
        <begin position="212"/>
        <end position="250"/>
    </location>
</feature>
<accession>A0AAD8DFZ8</accession>
<evidence type="ECO:0000256" key="1">
    <source>
        <dbReference type="ARBA" id="ARBA00022553"/>
    </source>
</evidence>
<feature type="compositionally biased region" description="Polar residues" evidence="2">
    <location>
        <begin position="361"/>
        <end position="374"/>
    </location>
</feature>
<protein>
    <submittedName>
        <fullName evidence="3">Proline and serine-rich protein 2-like</fullName>
    </submittedName>
</protein>
<dbReference type="PANTHER" id="PTHR16095">
    <property type="entry name" value="TRANSMEMBRANE PROTEIN 143 FAMILY MEMBER"/>
    <property type="match status" value="1"/>
</dbReference>
<evidence type="ECO:0000313" key="4">
    <source>
        <dbReference type="Proteomes" id="UP001230051"/>
    </source>
</evidence>
<dbReference type="PANTHER" id="PTHR16095:SF9">
    <property type="entry name" value="PROLINE AND SERINE-RICH PROTEIN 2"/>
    <property type="match status" value="1"/>
</dbReference>
<dbReference type="Pfam" id="PF15385">
    <property type="entry name" value="SARG"/>
    <property type="match status" value="2"/>
</dbReference>
<dbReference type="Proteomes" id="UP001230051">
    <property type="component" value="Unassembled WGS sequence"/>
</dbReference>